<dbReference type="GO" id="GO:0043190">
    <property type="term" value="C:ATP-binding cassette (ABC) transporter complex"/>
    <property type="evidence" value="ECO:0007669"/>
    <property type="project" value="InterPro"/>
</dbReference>
<dbReference type="CDD" id="cd13641">
    <property type="entry name" value="PBP2_HisX_like"/>
    <property type="match status" value="1"/>
</dbReference>
<dbReference type="GO" id="GO:0022857">
    <property type="term" value="F:transmembrane transporter activity"/>
    <property type="evidence" value="ECO:0007669"/>
    <property type="project" value="InterPro"/>
</dbReference>
<dbReference type="AlphaFoldDB" id="A0A3B0UXN8"/>
<proteinExistence type="predicted"/>
<dbReference type="InterPro" id="IPR007210">
    <property type="entry name" value="ABC_Gly_betaine_transp_sub-bd"/>
</dbReference>
<sequence>MKFLKKAHEMFFRILKLIIRISGITGFAGAMALATVGTVQAASDAPLCGTDRLIDIAEMNWPSAAALAQIHAIILEKGYGCNVEIVLGDTVPTSASLLAKGTPAIAPELWTGTIQEAWDKGVADGSVVVAGLAISDGAVEGWWIPKYVADANPGLKSVEDLPDYAQLFADPDEPDQGRFISCPPGWGCEIGNAALFEAYELEDSFNLFSPGSGGNLDATIARAFIREEPIVFYYWGPTGLMGKYDMVQLTMPPYNAEIWNCNTDANCEPKGKSSFATPPVVVATASWLAEDAPNVAEYLGNVALNNVQISRMLTWGDENKASSLETAMNFLETQSDIWSGWVPEEVAAAVKASL</sequence>
<dbReference type="EMBL" id="UOEQ01000537">
    <property type="protein sequence ID" value="VAW24526.1"/>
    <property type="molecule type" value="Genomic_DNA"/>
</dbReference>
<gene>
    <name evidence="2" type="ORF">MNBD_ALPHA11-1368</name>
</gene>
<dbReference type="Pfam" id="PF04069">
    <property type="entry name" value="OpuAC"/>
    <property type="match status" value="1"/>
</dbReference>
<reference evidence="2" key="1">
    <citation type="submission" date="2018-06" db="EMBL/GenBank/DDBJ databases">
        <authorList>
            <person name="Zhirakovskaya E."/>
        </authorList>
    </citation>
    <scope>NUCLEOTIDE SEQUENCE</scope>
</reference>
<protein>
    <submittedName>
        <fullName evidence="2">Glycine betaine/L-proline transport substrate-binding protein ProX (TC 3.A.1.12.1)</fullName>
    </submittedName>
</protein>
<feature type="domain" description="ABC-type glycine betaine transport system substrate-binding" evidence="1">
    <location>
        <begin position="54"/>
        <end position="332"/>
    </location>
</feature>
<dbReference type="SUPFAM" id="SSF53850">
    <property type="entry name" value="Periplasmic binding protein-like II"/>
    <property type="match status" value="1"/>
</dbReference>
<accession>A0A3B0UXN8</accession>
<dbReference type="Gene3D" id="3.40.190.100">
    <property type="entry name" value="Glycine betaine-binding periplasmic protein, domain 2"/>
    <property type="match status" value="1"/>
</dbReference>
<evidence type="ECO:0000313" key="2">
    <source>
        <dbReference type="EMBL" id="VAW24526.1"/>
    </source>
</evidence>
<evidence type="ECO:0000259" key="1">
    <source>
        <dbReference type="Pfam" id="PF04069"/>
    </source>
</evidence>
<name>A0A3B0UXN8_9ZZZZ</name>
<organism evidence="2">
    <name type="scientific">hydrothermal vent metagenome</name>
    <dbReference type="NCBI Taxonomy" id="652676"/>
    <lineage>
        <taxon>unclassified sequences</taxon>
        <taxon>metagenomes</taxon>
        <taxon>ecological metagenomes</taxon>
    </lineage>
</organism>